<name>A0ABY6DIK4_9RHOB</name>
<dbReference type="Gene3D" id="1.20.1250.20">
    <property type="entry name" value="MFS general substrate transporter like domains"/>
    <property type="match status" value="2"/>
</dbReference>
<dbReference type="InterPro" id="IPR052528">
    <property type="entry name" value="Sugar_transport-like"/>
</dbReference>
<feature type="transmembrane region" description="Helical" evidence="1">
    <location>
        <begin position="158"/>
        <end position="182"/>
    </location>
</feature>
<proteinExistence type="predicted"/>
<dbReference type="Proteomes" id="UP001064087">
    <property type="component" value="Chromosome"/>
</dbReference>
<keyword evidence="1" id="KW-0472">Membrane</keyword>
<evidence type="ECO:0000313" key="2">
    <source>
        <dbReference type="EMBL" id="UXX84793.1"/>
    </source>
</evidence>
<sequence length="421" mass="43756">MLLTKIHQIMTGTHVSADAGEPQRFLRHFASLAATKLADGLIDPKLVLAWLMGALGAPGYMVGALVPIREAGALLPQILLARWIQRRRIRKYFWAGGSLLQGLAALGIAFAALTLDGTPAAWVILLCLAILALARAACSASYKDVAARTLAKGSRGTVSGAAGTVAAAAVFAFALGLSFGILPLSMTSISIAITVAGVLWLAAAILFVQLDEPEAEPQTNSFEGFRALLGPLRDDTEFRTYILVRGLLISTALAPPFLVMLSHAGGERELGNLGLLMVASSLAAITSSYVWGRLSDRSSRWTLAFSGTAAAVALGGAAMIGLLTGGIGGQWMAALFIFVAQIAYEGVRAGRKTHLTDMDTHGRKAIYTALSNTVIGTLLLAGGGFGLLAEVAGPSVVLAVFAVSSAFGAMVALKLGEVQQR</sequence>
<accession>A0ABY6DIK4</accession>
<dbReference type="EMBL" id="CP106738">
    <property type="protein sequence ID" value="UXX84793.1"/>
    <property type="molecule type" value="Genomic_DNA"/>
</dbReference>
<dbReference type="RefSeq" id="WP_263048918.1">
    <property type="nucleotide sequence ID" value="NZ_CP106738.1"/>
</dbReference>
<gene>
    <name evidence="2" type="ORF">N7U68_09210</name>
</gene>
<evidence type="ECO:0000313" key="3">
    <source>
        <dbReference type="Proteomes" id="UP001064087"/>
    </source>
</evidence>
<feature type="transmembrane region" description="Helical" evidence="1">
    <location>
        <begin position="92"/>
        <end position="113"/>
    </location>
</feature>
<reference evidence="2" key="1">
    <citation type="submission" date="2022-10" db="EMBL/GenBank/DDBJ databases">
        <title>Roseovarius pelagicus sp. nov., isolated from Arctic seawater.</title>
        <authorList>
            <person name="Hong Y.W."/>
            <person name="Hwang C.Y."/>
        </authorList>
    </citation>
    <scope>NUCLEOTIDE SEQUENCE</scope>
    <source>
        <strain evidence="2">HL-MP18</strain>
    </source>
</reference>
<dbReference type="PANTHER" id="PTHR23526:SF4">
    <property type="entry name" value="INTEGRAL MEMBRANE TRANSPORT PROTEIN"/>
    <property type="match status" value="1"/>
</dbReference>
<organism evidence="2 3">
    <name type="scientific">Roseovarius pelagicus</name>
    <dbReference type="NCBI Taxonomy" id="2980108"/>
    <lineage>
        <taxon>Bacteria</taxon>
        <taxon>Pseudomonadati</taxon>
        <taxon>Pseudomonadota</taxon>
        <taxon>Alphaproteobacteria</taxon>
        <taxon>Rhodobacterales</taxon>
        <taxon>Roseobacteraceae</taxon>
        <taxon>Roseovarius</taxon>
    </lineage>
</organism>
<protein>
    <submittedName>
        <fullName evidence="2">MFS transporter</fullName>
    </submittedName>
</protein>
<dbReference type="InterPro" id="IPR036259">
    <property type="entry name" value="MFS_trans_sf"/>
</dbReference>
<dbReference type="PANTHER" id="PTHR23526">
    <property type="entry name" value="INTEGRAL MEMBRANE TRANSPORT PROTEIN-RELATED"/>
    <property type="match status" value="1"/>
</dbReference>
<feature type="transmembrane region" description="Helical" evidence="1">
    <location>
        <begin position="303"/>
        <end position="322"/>
    </location>
</feature>
<dbReference type="SUPFAM" id="SSF103473">
    <property type="entry name" value="MFS general substrate transporter"/>
    <property type="match status" value="1"/>
</dbReference>
<keyword evidence="3" id="KW-1185">Reference proteome</keyword>
<feature type="transmembrane region" description="Helical" evidence="1">
    <location>
        <begin position="328"/>
        <end position="344"/>
    </location>
</feature>
<feature type="transmembrane region" description="Helical" evidence="1">
    <location>
        <begin position="47"/>
        <end position="68"/>
    </location>
</feature>
<feature type="transmembrane region" description="Helical" evidence="1">
    <location>
        <begin position="188"/>
        <end position="208"/>
    </location>
</feature>
<feature type="transmembrane region" description="Helical" evidence="1">
    <location>
        <begin position="242"/>
        <end position="261"/>
    </location>
</feature>
<feature type="transmembrane region" description="Helical" evidence="1">
    <location>
        <begin position="365"/>
        <end position="389"/>
    </location>
</feature>
<feature type="transmembrane region" description="Helical" evidence="1">
    <location>
        <begin position="119"/>
        <end position="138"/>
    </location>
</feature>
<feature type="transmembrane region" description="Helical" evidence="1">
    <location>
        <begin position="273"/>
        <end position="291"/>
    </location>
</feature>
<evidence type="ECO:0000256" key="1">
    <source>
        <dbReference type="SAM" id="Phobius"/>
    </source>
</evidence>
<feature type="transmembrane region" description="Helical" evidence="1">
    <location>
        <begin position="395"/>
        <end position="413"/>
    </location>
</feature>
<keyword evidence="1" id="KW-1133">Transmembrane helix</keyword>
<keyword evidence="1" id="KW-0812">Transmembrane</keyword>